<keyword evidence="2 4" id="KW-0808">Transferase</keyword>
<evidence type="ECO:0000256" key="5">
    <source>
        <dbReference type="PROSITE-ProRule" id="PRU10015"/>
    </source>
</evidence>
<gene>
    <name evidence="7" type="primary">rlmD</name>
    <name evidence="7" type="ORF">IAB98_01325</name>
</gene>
<dbReference type="SUPFAM" id="SSF53335">
    <property type="entry name" value="S-adenosyl-L-methionine-dependent methyltransferases"/>
    <property type="match status" value="1"/>
</dbReference>
<evidence type="ECO:0000256" key="3">
    <source>
        <dbReference type="ARBA" id="ARBA00022691"/>
    </source>
</evidence>
<feature type="active site" description="Nucleophile" evidence="4">
    <location>
        <position position="410"/>
    </location>
</feature>
<dbReference type="Gene3D" id="2.40.50.1070">
    <property type="match status" value="1"/>
</dbReference>
<evidence type="ECO:0000313" key="8">
    <source>
        <dbReference type="Proteomes" id="UP000886841"/>
    </source>
</evidence>
<dbReference type="PROSITE" id="PS50926">
    <property type="entry name" value="TRAM"/>
    <property type="match status" value="1"/>
</dbReference>
<evidence type="ECO:0000256" key="2">
    <source>
        <dbReference type="ARBA" id="ARBA00022679"/>
    </source>
</evidence>
<feature type="domain" description="TRAM" evidence="6">
    <location>
        <begin position="2"/>
        <end position="60"/>
    </location>
</feature>
<dbReference type="PANTHER" id="PTHR11061:SF30">
    <property type="entry name" value="TRNA (URACIL(54)-C(5))-METHYLTRANSFERASE"/>
    <property type="match status" value="1"/>
</dbReference>
<feature type="binding site" evidence="4">
    <location>
        <position position="313"/>
    </location>
    <ligand>
        <name>S-adenosyl-L-methionine</name>
        <dbReference type="ChEBI" id="CHEBI:59789"/>
    </ligand>
</feature>
<dbReference type="PROSITE" id="PS01230">
    <property type="entry name" value="TRMA_1"/>
    <property type="match status" value="1"/>
</dbReference>
<dbReference type="FunFam" id="2.40.50.1070:FF:000003">
    <property type="entry name" value="23S rRNA (Uracil-5-)-methyltransferase RumA"/>
    <property type="match status" value="1"/>
</dbReference>
<dbReference type="InterPro" id="IPR030390">
    <property type="entry name" value="MeTrfase_TrmA_AS"/>
</dbReference>
<name>A0A9D1EI20_9FIRM</name>
<feature type="binding site" evidence="4">
    <location>
        <position position="334"/>
    </location>
    <ligand>
        <name>S-adenosyl-L-methionine</name>
        <dbReference type="ChEBI" id="CHEBI:59789"/>
    </ligand>
</feature>
<evidence type="ECO:0000256" key="4">
    <source>
        <dbReference type="PROSITE-ProRule" id="PRU01024"/>
    </source>
</evidence>
<dbReference type="CDD" id="cd02440">
    <property type="entry name" value="AdoMet_MTases"/>
    <property type="match status" value="1"/>
</dbReference>
<dbReference type="Pfam" id="PF01938">
    <property type="entry name" value="TRAM"/>
    <property type="match status" value="1"/>
</dbReference>
<sequence length="453" mass="50682">MEFKKNTVVTLDITDMGQNGEGIGKVEGYTLFVKDAVIGDRVQVKVMKAKKSYGYARLLEILSPSPDRVEPRCACARQCGGCQIQALSYESQLKFKEEKVRGCLERIGGFTRIPLQPIIGMESPYRYRNKAQFPIGTGKDGRPVAGFYAGRTHSIIPQEDCVLGVRENQAILEVILGFMEEYGIPAYREEEGSGLVRHVLIRSGFATRELMVCLVINGETLPKAQVLVDRLKDIAGMASISLNINTARTNVILGDRVEVLWGKPYIEDVLDGVRYQISPLSFYQVNPIQTRELYRKALQYAGLHGTETVWDLYCGIGTISLFLAGQAGKVYGVEIVPPAIEDARKNARLNGIENAEFFVGRAEEVLPRKYREEQISADVIVVDPPRKGCDSAVLETMLQMRPKRIVYISCDPATLARDLKILCQGRYKLQKVQPVDMFPHTVHCETICKLVRK</sequence>
<dbReference type="SUPFAM" id="SSF50249">
    <property type="entry name" value="Nucleic acid-binding proteins"/>
    <property type="match status" value="1"/>
</dbReference>
<keyword evidence="3 4" id="KW-0949">S-adenosyl-L-methionine</keyword>
<reference evidence="7" key="1">
    <citation type="submission" date="2020-10" db="EMBL/GenBank/DDBJ databases">
        <authorList>
            <person name="Gilroy R."/>
        </authorList>
    </citation>
    <scope>NUCLEOTIDE SEQUENCE</scope>
    <source>
        <strain evidence="7">ChiSxjej1B13-7041</strain>
    </source>
</reference>
<dbReference type="InterPro" id="IPR029063">
    <property type="entry name" value="SAM-dependent_MTases_sf"/>
</dbReference>
<dbReference type="GO" id="GO:0070475">
    <property type="term" value="P:rRNA base methylation"/>
    <property type="evidence" value="ECO:0007669"/>
    <property type="project" value="TreeGrafter"/>
</dbReference>
<dbReference type="PROSITE" id="PS51687">
    <property type="entry name" value="SAM_MT_RNA_M5U"/>
    <property type="match status" value="1"/>
</dbReference>
<dbReference type="Pfam" id="PF05958">
    <property type="entry name" value="tRNA_U5-meth_tr"/>
    <property type="match status" value="1"/>
</dbReference>
<dbReference type="NCBIfam" id="TIGR00479">
    <property type="entry name" value="rumA"/>
    <property type="match status" value="1"/>
</dbReference>
<evidence type="ECO:0000256" key="1">
    <source>
        <dbReference type="ARBA" id="ARBA00022603"/>
    </source>
</evidence>
<dbReference type="EC" id="2.1.1.190" evidence="7"/>
<dbReference type="AlphaFoldDB" id="A0A9D1EI20"/>
<protein>
    <submittedName>
        <fullName evidence="7">23S rRNA (Uracil(1939)-C(5))-methyltransferase RlmD</fullName>
        <ecNumber evidence="7">2.1.1.190</ecNumber>
    </submittedName>
</protein>
<dbReference type="Gene3D" id="3.40.50.150">
    <property type="entry name" value="Vaccinia Virus protein VP39"/>
    <property type="match status" value="1"/>
</dbReference>
<dbReference type="PANTHER" id="PTHR11061">
    <property type="entry name" value="RNA M5U METHYLTRANSFERASE"/>
    <property type="match status" value="1"/>
</dbReference>
<dbReference type="InterPro" id="IPR010280">
    <property type="entry name" value="U5_MeTrfase_fam"/>
</dbReference>
<dbReference type="Gene3D" id="2.40.50.140">
    <property type="entry name" value="Nucleic acid-binding proteins"/>
    <property type="match status" value="1"/>
</dbReference>
<proteinExistence type="inferred from homology"/>
<dbReference type="InterPro" id="IPR012340">
    <property type="entry name" value="NA-bd_OB-fold"/>
</dbReference>
<dbReference type="GO" id="GO:0070041">
    <property type="term" value="F:rRNA (uridine-C5-)-methyltransferase activity"/>
    <property type="evidence" value="ECO:0007669"/>
    <property type="project" value="UniProtKB-ARBA"/>
</dbReference>
<feature type="active site" evidence="5">
    <location>
        <position position="410"/>
    </location>
</feature>
<dbReference type="FunFam" id="3.40.50.150:FF:000009">
    <property type="entry name" value="23S rRNA (Uracil(1939)-C(5))-methyltransferase RlmD"/>
    <property type="match status" value="1"/>
</dbReference>
<dbReference type="Proteomes" id="UP000886841">
    <property type="component" value="Unassembled WGS sequence"/>
</dbReference>
<accession>A0A9D1EI20</accession>
<feature type="binding site" evidence="4">
    <location>
        <position position="383"/>
    </location>
    <ligand>
        <name>S-adenosyl-L-methionine</name>
        <dbReference type="ChEBI" id="CHEBI:59789"/>
    </ligand>
</feature>
<dbReference type="FunFam" id="2.40.50.140:FF:000097">
    <property type="entry name" value="23S rRNA (uracil(1939)-C(5))-methyltransferase RlmD"/>
    <property type="match status" value="1"/>
</dbReference>
<comment type="similarity">
    <text evidence="4">Belongs to the class I-like SAM-binding methyltransferase superfamily. RNA M5U methyltransferase family.</text>
</comment>
<reference evidence="7" key="2">
    <citation type="journal article" date="2021" name="PeerJ">
        <title>Extensive microbial diversity within the chicken gut microbiome revealed by metagenomics and culture.</title>
        <authorList>
            <person name="Gilroy R."/>
            <person name="Ravi A."/>
            <person name="Getino M."/>
            <person name="Pursley I."/>
            <person name="Horton D.L."/>
            <person name="Alikhan N.F."/>
            <person name="Baker D."/>
            <person name="Gharbi K."/>
            <person name="Hall N."/>
            <person name="Watson M."/>
            <person name="Adriaenssens E.M."/>
            <person name="Foster-Nyarko E."/>
            <person name="Jarju S."/>
            <person name="Secka A."/>
            <person name="Antonio M."/>
            <person name="Oren A."/>
            <person name="Chaudhuri R.R."/>
            <person name="La Ragione R."/>
            <person name="Hildebrand F."/>
            <person name="Pallen M.J."/>
        </authorList>
    </citation>
    <scope>NUCLEOTIDE SEQUENCE</scope>
    <source>
        <strain evidence="7">ChiSxjej1B13-7041</strain>
    </source>
</reference>
<evidence type="ECO:0000313" key="7">
    <source>
        <dbReference type="EMBL" id="HIR92047.1"/>
    </source>
</evidence>
<organism evidence="7 8">
    <name type="scientific">Candidatus Egerieimonas intestinavium</name>
    <dbReference type="NCBI Taxonomy" id="2840777"/>
    <lineage>
        <taxon>Bacteria</taxon>
        <taxon>Bacillati</taxon>
        <taxon>Bacillota</taxon>
        <taxon>Clostridia</taxon>
        <taxon>Lachnospirales</taxon>
        <taxon>Lachnospiraceae</taxon>
        <taxon>Lachnospiraceae incertae sedis</taxon>
        <taxon>Candidatus Egerieimonas</taxon>
    </lineage>
</organism>
<dbReference type="EMBL" id="DVHU01000012">
    <property type="protein sequence ID" value="HIR92047.1"/>
    <property type="molecule type" value="Genomic_DNA"/>
</dbReference>
<comment type="caution">
    <text evidence="7">The sequence shown here is derived from an EMBL/GenBank/DDBJ whole genome shotgun (WGS) entry which is preliminary data.</text>
</comment>
<dbReference type="InterPro" id="IPR002792">
    <property type="entry name" value="TRAM_dom"/>
</dbReference>
<evidence type="ECO:0000259" key="6">
    <source>
        <dbReference type="PROSITE" id="PS50926"/>
    </source>
</evidence>
<feature type="binding site" evidence="4">
    <location>
        <position position="284"/>
    </location>
    <ligand>
        <name>S-adenosyl-L-methionine</name>
        <dbReference type="ChEBI" id="CHEBI:59789"/>
    </ligand>
</feature>
<keyword evidence="1 4" id="KW-0489">Methyltransferase</keyword>